<accession>A0A078A1P6</accession>
<keyword evidence="2" id="KW-1185">Reference proteome</keyword>
<proteinExistence type="predicted"/>
<dbReference type="Proteomes" id="UP000039865">
    <property type="component" value="Unassembled WGS sequence"/>
</dbReference>
<protein>
    <submittedName>
        <fullName evidence="1">Uncharacterized protein</fullName>
    </submittedName>
</protein>
<organism evidence="1 2">
    <name type="scientific">Stylonychia lemnae</name>
    <name type="common">Ciliate</name>
    <dbReference type="NCBI Taxonomy" id="5949"/>
    <lineage>
        <taxon>Eukaryota</taxon>
        <taxon>Sar</taxon>
        <taxon>Alveolata</taxon>
        <taxon>Ciliophora</taxon>
        <taxon>Intramacronucleata</taxon>
        <taxon>Spirotrichea</taxon>
        <taxon>Stichotrichia</taxon>
        <taxon>Sporadotrichida</taxon>
        <taxon>Oxytrichidae</taxon>
        <taxon>Stylonychinae</taxon>
        <taxon>Stylonychia</taxon>
    </lineage>
</organism>
<dbReference type="InParanoid" id="A0A078A1P6"/>
<dbReference type="EMBL" id="CCKQ01003572">
    <property type="protein sequence ID" value="CDW74704.1"/>
    <property type="molecule type" value="Genomic_DNA"/>
</dbReference>
<name>A0A078A1P6_STYLE</name>
<gene>
    <name evidence="1" type="primary">Contig6612.g7070</name>
    <name evidence="1" type="ORF">STYLEM_3686</name>
</gene>
<sequence length="150" mass="17085">MNQLIPLASVSLAVQSDRIFRDDKQSAPNFAADISLSWLRQQSQLCFIHIEVKVIIFQMKSCQQIIACEFSKQVSPRYLKKKVEVVTSNCKLVLQVRPPLPLALKKLKSQDPACILNMQDWPVAILFSQRHSMKKGFNSLKVVGIYVQIN</sequence>
<evidence type="ECO:0000313" key="2">
    <source>
        <dbReference type="Proteomes" id="UP000039865"/>
    </source>
</evidence>
<reference evidence="1 2" key="1">
    <citation type="submission" date="2014-06" db="EMBL/GenBank/DDBJ databases">
        <authorList>
            <person name="Swart Estienne"/>
        </authorList>
    </citation>
    <scope>NUCLEOTIDE SEQUENCE [LARGE SCALE GENOMIC DNA]</scope>
    <source>
        <strain evidence="1 2">130c</strain>
    </source>
</reference>
<dbReference type="AlphaFoldDB" id="A0A078A1P6"/>
<evidence type="ECO:0000313" key="1">
    <source>
        <dbReference type="EMBL" id="CDW74704.1"/>
    </source>
</evidence>